<dbReference type="Proteomes" id="UP001212823">
    <property type="component" value="Unassembled WGS sequence"/>
</dbReference>
<evidence type="ECO:0000313" key="8">
    <source>
        <dbReference type="EMBL" id="RGZ76861.1"/>
    </source>
</evidence>
<proteinExistence type="predicted"/>
<evidence type="ECO:0000313" key="17">
    <source>
        <dbReference type="Proteomes" id="UP000283721"/>
    </source>
</evidence>
<evidence type="ECO:0000313" key="2">
    <source>
        <dbReference type="EMBL" id="CUM84812.1"/>
    </source>
</evidence>
<dbReference type="OrthoDB" id="9784941at2"/>
<dbReference type="EMBL" id="JAJFBX010000009">
    <property type="protein sequence ID" value="MCC2746978.1"/>
    <property type="molecule type" value="Genomic_DNA"/>
</dbReference>
<dbReference type="EMBL" id="QSFB01000013">
    <property type="protein sequence ID" value="RHA12573.1"/>
    <property type="molecule type" value="Genomic_DNA"/>
</dbReference>
<evidence type="ECO:0000313" key="20">
    <source>
        <dbReference type="Proteomes" id="UP000286181"/>
    </source>
</evidence>
<dbReference type="EMBL" id="QSEN01000001">
    <property type="protein sequence ID" value="RGZ76861.1"/>
    <property type="molecule type" value="Genomic_DNA"/>
</dbReference>
<gene>
    <name evidence="13" type="ORF">DW001_02370</name>
    <name evidence="12" type="ORF">DW038_00330</name>
    <name evidence="11" type="ORF">DW912_07095</name>
    <name evidence="10" type="ORF">DW948_09955</name>
    <name evidence="9" type="ORF">DW967_05980</name>
    <name evidence="8" type="ORF">DW975_00410</name>
    <name evidence="6" type="ORF">DWW89_04290</name>
    <name evidence="7" type="ORF">DXA03_01825</name>
    <name evidence="2" type="ORF">ERS852580_00817</name>
    <name evidence="3" type="ORF">LIZ56_00585</name>
    <name evidence="4" type="ORF">LK487_08025</name>
    <name evidence="5" type="ORF">PNE45_05130</name>
</gene>
<evidence type="ECO:0000313" key="16">
    <source>
        <dbReference type="Proteomes" id="UP000283431"/>
    </source>
</evidence>
<dbReference type="Proteomes" id="UP000283431">
    <property type="component" value="Unassembled WGS sequence"/>
</dbReference>
<evidence type="ECO:0000313" key="10">
    <source>
        <dbReference type="EMBL" id="RHA12573.1"/>
    </source>
</evidence>
<evidence type="ECO:0000313" key="21">
    <source>
        <dbReference type="Proteomes" id="UP000286220"/>
    </source>
</evidence>
<reference evidence="15 16" key="2">
    <citation type="submission" date="2018-08" db="EMBL/GenBank/DDBJ databases">
        <title>A genome reference for cultivated species of the human gut microbiota.</title>
        <authorList>
            <person name="Zou Y."/>
            <person name="Xue W."/>
            <person name="Luo G."/>
        </authorList>
    </citation>
    <scope>NUCLEOTIDE SEQUENCE [LARGE SCALE GENOMIC DNA]</scope>
    <source>
        <strain evidence="6 18">AF17-27</strain>
        <strain evidence="13 15">AF36-2BH</strain>
        <strain evidence="12 20">AF39-14AC</strain>
        <strain evidence="11 21">AM42-17AT</strain>
        <strain evidence="10 22">AM44-1AT</strain>
        <strain evidence="9 17">AM47-6BH</strain>
        <strain evidence="8 16">AM48-7</strain>
        <strain evidence="7 19">AM54-25XD</strain>
    </source>
</reference>
<feature type="coiled-coil region" evidence="1">
    <location>
        <begin position="31"/>
        <end position="119"/>
    </location>
</feature>
<evidence type="ECO:0000313" key="7">
    <source>
        <dbReference type="EMBL" id="RGZ20249.1"/>
    </source>
</evidence>
<dbReference type="Proteomes" id="UP000286341">
    <property type="component" value="Unassembled WGS sequence"/>
</dbReference>
<dbReference type="Proteomes" id="UP000286181">
    <property type="component" value="Unassembled WGS sequence"/>
</dbReference>
<name>A0A173S3C0_9FIRM</name>
<evidence type="ECO:0000313" key="11">
    <source>
        <dbReference type="EMBL" id="RHA92480.1"/>
    </source>
</evidence>
<evidence type="ECO:0000313" key="4">
    <source>
        <dbReference type="EMBL" id="MCC2746978.1"/>
    </source>
</evidence>
<dbReference type="EMBL" id="QROF01000001">
    <property type="protein sequence ID" value="RHL07897.1"/>
    <property type="molecule type" value="Genomic_DNA"/>
</dbReference>
<dbReference type="Proteomes" id="UP000283765">
    <property type="component" value="Unassembled WGS sequence"/>
</dbReference>
<dbReference type="EMBL" id="QSFZ01000006">
    <property type="protein sequence ID" value="RHA92480.1"/>
    <property type="molecule type" value="Genomic_DNA"/>
</dbReference>
<sequence length="213" mass="24799">MNDKKDFEAALKGKKVPLLVLDQKWHRLFAIHGKTDEISATEKELDELLKLQGKYNNELKNLKKLKSKIMSNIVANMGDDGDEKRDKDKQLIDEINEKADNIEGELIEIQKNIKAVNDRLMLLSMDYFSEKIEKNKLESKEIDDWIANIRVELKKNVIRKQNRDINNREIYSYLHDIFGAEVLDLFDIEYDDPMVFNANNANTDNANNENKGN</sequence>
<dbReference type="EMBL" id="JAJCJK010000001">
    <property type="protein sequence ID" value="MCB6936915.1"/>
    <property type="molecule type" value="Genomic_DNA"/>
</dbReference>
<reference evidence="5" key="5">
    <citation type="submission" date="2023-01" db="EMBL/GenBank/DDBJ databases">
        <title>Human gut microbiome strain richness.</title>
        <authorList>
            <person name="Chen-Liaw A."/>
        </authorList>
    </citation>
    <scope>NUCLEOTIDE SEQUENCE</scope>
    <source>
        <strain evidence="5">1001283st1_D2_1001283B150209_150212</strain>
    </source>
</reference>
<evidence type="ECO:0000313" key="6">
    <source>
        <dbReference type="EMBL" id="RGU27065.1"/>
    </source>
</evidence>
<reference evidence="2 14" key="1">
    <citation type="submission" date="2015-09" db="EMBL/GenBank/DDBJ databases">
        <authorList>
            <consortium name="Pathogen Informatics"/>
        </authorList>
    </citation>
    <scope>NUCLEOTIDE SEQUENCE [LARGE SCALE GENOMIC DNA]</scope>
    <source>
        <strain evidence="2 14">2789STDY5834968</strain>
    </source>
</reference>
<evidence type="ECO:0000313" key="22">
    <source>
        <dbReference type="Proteomes" id="UP000286341"/>
    </source>
</evidence>
<evidence type="ECO:0000313" key="13">
    <source>
        <dbReference type="EMBL" id="RHL82837.1"/>
    </source>
</evidence>
<dbReference type="EMBL" id="QRXR01000005">
    <property type="protein sequence ID" value="RGU27065.1"/>
    <property type="molecule type" value="Genomic_DNA"/>
</dbReference>
<evidence type="ECO:0000313" key="19">
    <source>
        <dbReference type="Proteomes" id="UP000285209"/>
    </source>
</evidence>
<dbReference type="Proteomes" id="UP000266698">
    <property type="component" value="Unassembled WGS sequence"/>
</dbReference>
<evidence type="ECO:0000313" key="18">
    <source>
        <dbReference type="Proteomes" id="UP000283765"/>
    </source>
</evidence>
<keyword evidence="1" id="KW-0175">Coiled coil</keyword>
<evidence type="ECO:0000313" key="3">
    <source>
        <dbReference type="EMBL" id="MCB6936915.1"/>
    </source>
</evidence>
<reference evidence="3" key="3">
    <citation type="submission" date="2021-10" db="EMBL/GenBank/DDBJ databases">
        <title>Collection of gut derived symbiotic bacterial strains cultured from healthy donors.</title>
        <authorList>
            <person name="Lin H."/>
            <person name="Littmann E."/>
            <person name="Kohout C."/>
            <person name="Pamer E.G."/>
        </authorList>
    </citation>
    <scope>NUCLEOTIDE SEQUENCE</scope>
    <source>
        <strain evidence="3">DFI.9.42</strain>
    </source>
</reference>
<evidence type="ECO:0000313" key="12">
    <source>
        <dbReference type="EMBL" id="RHL07897.1"/>
    </source>
</evidence>
<dbReference type="EMBL" id="QSDV01000001">
    <property type="protein sequence ID" value="RGZ20249.1"/>
    <property type="molecule type" value="Genomic_DNA"/>
</dbReference>
<dbReference type="Proteomes" id="UP000283721">
    <property type="component" value="Unassembled WGS sequence"/>
</dbReference>
<protein>
    <submittedName>
        <fullName evidence="2">Uncharacterized protein</fullName>
    </submittedName>
</protein>
<organism evidence="2 14">
    <name type="scientific">Agathobacter rectalis</name>
    <dbReference type="NCBI Taxonomy" id="39491"/>
    <lineage>
        <taxon>Bacteria</taxon>
        <taxon>Bacillati</taxon>
        <taxon>Bacillota</taxon>
        <taxon>Clostridia</taxon>
        <taxon>Lachnospirales</taxon>
        <taxon>Lachnospiraceae</taxon>
        <taxon>Agathobacter</taxon>
    </lineage>
</organism>
<evidence type="ECO:0000313" key="5">
    <source>
        <dbReference type="EMBL" id="MDB8017413.1"/>
    </source>
</evidence>
<dbReference type="EMBL" id="QRPB01000002">
    <property type="protein sequence ID" value="RHL82837.1"/>
    <property type="molecule type" value="Genomic_DNA"/>
</dbReference>
<dbReference type="Proteomes" id="UP001197684">
    <property type="component" value="Unassembled WGS sequence"/>
</dbReference>
<accession>A0A173S3C0</accession>
<evidence type="ECO:0000256" key="1">
    <source>
        <dbReference type="SAM" id="Coils"/>
    </source>
</evidence>
<dbReference type="AlphaFoldDB" id="A0A173S3C0"/>
<dbReference type="EMBL" id="JAQLYE010000007">
    <property type="protein sequence ID" value="MDB8017413.1"/>
    <property type="molecule type" value="Genomic_DNA"/>
</dbReference>
<evidence type="ECO:0000313" key="15">
    <source>
        <dbReference type="Proteomes" id="UP000266698"/>
    </source>
</evidence>
<dbReference type="EMBL" id="CYXM01000003">
    <property type="protein sequence ID" value="CUM84812.1"/>
    <property type="molecule type" value="Genomic_DNA"/>
</dbReference>
<dbReference type="Proteomes" id="UP000285209">
    <property type="component" value="Unassembled WGS sequence"/>
</dbReference>
<reference evidence="4" key="4">
    <citation type="submission" date="2021-10" db="EMBL/GenBank/DDBJ databases">
        <title>Collection of gut derived symbiotic bacterial strains cultured from healthy donors.</title>
        <authorList>
            <person name="Lin H."/>
            <person name="Littmann E."/>
            <person name="Claire K."/>
            <person name="Pamer E."/>
        </authorList>
    </citation>
    <scope>NUCLEOTIDE SEQUENCE</scope>
    <source>
        <strain evidence="4">MSK.22.92</strain>
    </source>
</reference>
<dbReference type="Proteomes" id="UP001197847">
    <property type="component" value="Unassembled WGS sequence"/>
</dbReference>
<evidence type="ECO:0000313" key="14">
    <source>
        <dbReference type="Proteomes" id="UP000095673"/>
    </source>
</evidence>
<evidence type="ECO:0000313" key="9">
    <source>
        <dbReference type="EMBL" id="RGZ93671.1"/>
    </source>
</evidence>
<dbReference type="Proteomes" id="UP000286220">
    <property type="component" value="Unassembled WGS sequence"/>
</dbReference>
<dbReference type="EMBL" id="QSES01000009">
    <property type="protein sequence ID" value="RGZ93671.1"/>
    <property type="molecule type" value="Genomic_DNA"/>
</dbReference>
<dbReference type="RefSeq" id="WP_055237499.1">
    <property type="nucleotide sequence ID" value="NZ_CYXM01000003.1"/>
</dbReference>
<dbReference type="Proteomes" id="UP000095673">
    <property type="component" value="Unassembled WGS sequence"/>
</dbReference>